<dbReference type="CDD" id="cd04496">
    <property type="entry name" value="SSB_OBF"/>
    <property type="match status" value="1"/>
</dbReference>
<dbReference type="NCBIfam" id="TIGR00621">
    <property type="entry name" value="ssb"/>
    <property type="match status" value="1"/>
</dbReference>
<evidence type="ECO:0000256" key="3">
    <source>
        <dbReference type="PIRNR" id="PIRNR002070"/>
    </source>
</evidence>
<dbReference type="RefSeq" id="WP_378140252.1">
    <property type="nucleotide sequence ID" value="NZ_JBHSEF010000009.1"/>
</dbReference>
<evidence type="ECO:0000256" key="1">
    <source>
        <dbReference type="ARBA" id="ARBA00023125"/>
    </source>
</evidence>
<evidence type="ECO:0000256" key="2">
    <source>
        <dbReference type="HAMAP-Rule" id="MF_00984"/>
    </source>
</evidence>
<dbReference type="InterPro" id="IPR012340">
    <property type="entry name" value="NA-bd_OB-fold"/>
</dbReference>
<dbReference type="InterPro" id="IPR000424">
    <property type="entry name" value="Primosome_PriB/ssb"/>
</dbReference>
<comment type="subunit">
    <text evidence="2">Homotetramer.</text>
</comment>
<comment type="caution">
    <text evidence="4">The sequence shown here is derived from an EMBL/GenBank/DDBJ whole genome shotgun (WGS) entry which is preliminary data.</text>
</comment>
<dbReference type="HAMAP" id="MF_00984">
    <property type="entry name" value="SSB"/>
    <property type="match status" value="1"/>
</dbReference>
<reference evidence="5" key="1">
    <citation type="journal article" date="2019" name="Int. J. Syst. Evol. Microbiol.">
        <title>The Global Catalogue of Microorganisms (GCM) 10K type strain sequencing project: providing services to taxonomists for standard genome sequencing and annotation.</title>
        <authorList>
            <consortium name="The Broad Institute Genomics Platform"/>
            <consortium name="The Broad Institute Genome Sequencing Center for Infectious Disease"/>
            <person name="Wu L."/>
            <person name="Ma J."/>
        </authorList>
    </citation>
    <scope>NUCLEOTIDE SEQUENCE [LARGE SCALE GENOMIC DNA]</scope>
    <source>
        <strain evidence="5">CCUG 50353</strain>
    </source>
</reference>
<proteinExistence type="inferred from homology"/>
<dbReference type="Proteomes" id="UP001595733">
    <property type="component" value="Unassembled WGS sequence"/>
</dbReference>
<dbReference type="EMBL" id="JBHSEF010000009">
    <property type="protein sequence ID" value="MFC4354148.1"/>
    <property type="molecule type" value="Genomic_DNA"/>
</dbReference>
<evidence type="ECO:0000313" key="4">
    <source>
        <dbReference type="EMBL" id="MFC4354148.1"/>
    </source>
</evidence>
<evidence type="ECO:0000313" key="5">
    <source>
        <dbReference type="Proteomes" id="UP001595733"/>
    </source>
</evidence>
<gene>
    <name evidence="4" type="ORF">ACFO0S_03565</name>
</gene>
<dbReference type="SUPFAM" id="SSF50249">
    <property type="entry name" value="Nucleic acid-binding proteins"/>
    <property type="match status" value="1"/>
</dbReference>
<protein>
    <recommendedName>
        <fullName evidence="2 3">Single-stranded DNA-binding protein</fullName>
        <shortName evidence="2">SSB</shortName>
    </recommendedName>
</protein>
<dbReference type="GO" id="GO:0003677">
    <property type="term" value="F:DNA binding"/>
    <property type="evidence" value="ECO:0007669"/>
    <property type="project" value="UniProtKB-KW"/>
</dbReference>
<keyword evidence="1 2" id="KW-0238">DNA-binding</keyword>
<keyword evidence="5" id="KW-1185">Reference proteome</keyword>
<name>A0ABV8UUI9_9BACL</name>
<comment type="caution">
    <text evidence="2">Lacks conserved residue(s) required for the propagation of feature annotation.</text>
</comment>
<accession>A0ABV8UUI9</accession>
<organism evidence="4 5">
    <name type="scientific">Chryseomicrobium palamuruense</name>
    <dbReference type="NCBI Taxonomy" id="682973"/>
    <lineage>
        <taxon>Bacteria</taxon>
        <taxon>Bacillati</taxon>
        <taxon>Bacillota</taxon>
        <taxon>Bacilli</taxon>
        <taxon>Bacillales</taxon>
        <taxon>Caryophanaceae</taxon>
        <taxon>Chryseomicrobium</taxon>
    </lineage>
</organism>
<dbReference type="InterPro" id="IPR011344">
    <property type="entry name" value="ssDNA-bd"/>
</dbReference>
<dbReference type="Gene3D" id="2.40.50.140">
    <property type="entry name" value="Nucleic acid-binding proteins"/>
    <property type="match status" value="1"/>
</dbReference>
<dbReference type="Pfam" id="PF00436">
    <property type="entry name" value="SSB"/>
    <property type="match status" value="1"/>
</dbReference>
<dbReference type="PIRSF" id="PIRSF002070">
    <property type="entry name" value="SSB"/>
    <property type="match status" value="1"/>
</dbReference>
<dbReference type="PROSITE" id="PS50935">
    <property type="entry name" value="SSB"/>
    <property type="match status" value="1"/>
</dbReference>
<dbReference type="PANTHER" id="PTHR10302">
    <property type="entry name" value="SINGLE-STRANDED DNA-BINDING PROTEIN"/>
    <property type="match status" value="1"/>
</dbReference>
<sequence>MNKVSLIGRLTKDPILRTISDDRKVSGFILAVPNGYKKDEADFITCSIYGKLAELTVKYCGKGSLVGITGRIHTRTYEKEPGKRVYATDVIVEEIRFLATKRKEEHPPDQVEVSEERFEFPHDLKPNTLPV</sequence>
<dbReference type="PANTHER" id="PTHR10302:SF27">
    <property type="entry name" value="SINGLE-STRANDED DNA-BINDING PROTEIN"/>
    <property type="match status" value="1"/>
</dbReference>